<keyword evidence="10 14" id="KW-0472">Membrane</keyword>
<feature type="transmembrane region" description="Helical" evidence="14">
    <location>
        <begin position="399"/>
        <end position="418"/>
    </location>
</feature>
<feature type="transmembrane region" description="Helical" evidence="14">
    <location>
        <begin position="198"/>
        <end position="217"/>
    </location>
</feature>
<feature type="transmembrane region" description="Helical" evidence="14">
    <location>
        <begin position="6"/>
        <end position="24"/>
    </location>
</feature>
<dbReference type="InterPro" id="IPR050277">
    <property type="entry name" value="Sodium:Solute_Symporter"/>
</dbReference>
<keyword evidence="6" id="KW-0769">Symport</keyword>
<keyword evidence="5 14" id="KW-0812">Transmembrane</keyword>
<evidence type="ECO:0000256" key="5">
    <source>
        <dbReference type="ARBA" id="ARBA00022692"/>
    </source>
</evidence>
<keyword evidence="11" id="KW-0739">Sodium transport</keyword>
<sequence length="644" mass="73105">MDLSFYEWLIVAVVMSFSFYGVYLSKRHVKSVADFLSAGRSAGRYMITVSQGMTAIGAITIVGQWEMNYVAGFVLRWWEFIMAVVLLIVTVTGWVIYRFRQTRALTVAQFLEMRYSRNFRIYAGILAFISGLLNFGIFPAVSARFIIYFCRLPLSFQFLGVEVSTFPVTMALLLLVSLYFVFAGGQVAIIVTEFIQGVFLNITFIAILVFCLFFVNWDQIMQAVSTVPENASLINPFKASEVQDFNFWYFLINVVGIIYGKMSWQGGQGYYSSAKSAHEAKMGEVLANFRDIPRWLFYVFVPVVAFTILHHVDFSNVATVVEKTLSGIDNKAVQNQLRVPLVLSEILPFYLRGALLAVMIMATVGTNSSYMHSWGSIFIQDVVMPFRKKKFSHEQHLRVLRYSILGVCVFIFFFSLFFPMTDYIFLYFAITAAIFVGGSGSVIIGGLYWKYGTTAAAWVSLTIGSAVAVSGIILQQIYPDFPINGQYFWAISMGVSSLSYILVSLFGNRQEFNMDKMLHRGIYAIKDETVVVNEVPLKGLRMLGIGKEFTKGDKLIYIVSYVWTFAWVAVFIIGTIWNLLYDVPDSVWLAFWRKYVEINLAASFVIIIWFILGGTVDFKDMMSRLKTMARDYNDDGTVNNNNNE</sequence>
<feature type="transmembrane region" description="Helical" evidence="14">
    <location>
        <begin position="555"/>
        <end position="580"/>
    </location>
</feature>
<dbReference type="KEGG" id="mro:MROS_1592"/>
<evidence type="ECO:0000256" key="4">
    <source>
        <dbReference type="ARBA" id="ARBA00022475"/>
    </source>
</evidence>
<proteinExistence type="inferred from homology"/>
<keyword evidence="7 14" id="KW-1133">Transmembrane helix</keyword>
<feature type="transmembrane region" description="Helical" evidence="14">
    <location>
        <begin position="247"/>
        <end position="264"/>
    </location>
</feature>
<evidence type="ECO:0000256" key="11">
    <source>
        <dbReference type="ARBA" id="ARBA00023201"/>
    </source>
</evidence>
<dbReference type="AlphaFoldDB" id="I6YW62"/>
<feature type="transmembrane region" description="Helical" evidence="14">
    <location>
        <begin position="455"/>
        <end position="475"/>
    </location>
</feature>
<dbReference type="GO" id="GO:0005886">
    <property type="term" value="C:plasma membrane"/>
    <property type="evidence" value="ECO:0007669"/>
    <property type="project" value="UniProtKB-SubCell"/>
</dbReference>
<dbReference type="eggNOG" id="COG0591">
    <property type="taxonomic scope" value="Bacteria"/>
</dbReference>
<evidence type="ECO:0000256" key="1">
    <source>
        <dbReference type="ARBA" id="ARBA00004651"/>
    </source>
</evidence>
<name>I6YW62_MELRP</name>
<feature type="transmembrane region" description="Helical" evidence="14">
    <location>
        <begin position="168"/>
        <end position="191"/>
    </location>
</feature>
<dbReference type="Gene3D" id="1.20.1730.10">
    <property type="entry name" value="Sodium/glucose cotransporter"/>
    <property type="match status" value="1"/>
</dbReference>
<dbReference type="GO" id="GO:0015293">
    <property type="term" value="F:symporter activity"/>
    <property type="evidence" value="ECO:0007669"/>
    <property type="project" value="UniProtKB-KW"/>
</dbReference>
<feature type="transmembrane region" description="Helical" evidence="14">
    <location>
        <begin position="600"/>
        <end position="618"/>
    </location>
</feature>
<feature type="transmembrane region" description="Helical" evidence="14">
    <location>
        <begin position="349"/>
        <end position="370"/>
    </location>
</feature>
<evidence type="ECO:0000256" key="12">
    <source>
        <dbReference type="ARBA" id="ARBA00033708"/>
    </source>
</evidence>
<keyword evidence="9" id="KW-0406">Ion transport</keyword>
<feature type="transmembrane region" description="Helical" evidence="14">
    <location>
        <begin position="45"/>
        <end position="65"/>
    </location>
</feature>
<dbReference type="STRING" id="1191523.MROS_1592"/>
<dbReference type="InterPro" id="IPR038377">
    <property type="entry name" value="Na/Glc_symporter_sf"/>
</dbReference>
<gene>
    <name evidence="15" type="ordered locus">MROS_1592</name>
</gene>
<evidence type="ECO:0000256" key="6">
    <source>
        <dbReference type="ARBA" id="ARBA00022847"/>
    </source>
</evidence>
<accession>I6YW62</accession>
<dbReference type="PROSITE" id="PS50283">
    <property type="entry name" value="NA_SOLUT_SYMP_3"/>
    <property type="match status" value="1"/>
</dbReference>
<evidence type="ECO:0000256" key="9">
    <source>
        <dbReference type="ARBA" id="ARBA00023065"/>
    </source>
</evidence>
<evidence type="ECO:0000256" key="10">
    <source>
        <dbReference type="ARBA" id="ARBA00023136"/>
    </source>
</evidence>
<evidence type="ECO:0000256" key="8">
    <source>
        <dbReference type="ARBA" id="ARBA00023053"/>
    </source>
</evidence>
<feature type="transmembrane region" description="Helical" evidence="14">
    <location>
        <begin position="424"/>
        <end position="448"/>
    </location>
</feature>
<keyword evidence="8" id="KW-0915">Sodium</keyword>
<dbReference type="Proteomes" id="UP000009011">
    <property type="component" value="Chromosome"/>
</dbReference>
<feature type="transmembrane region" description="Helical" evidence="14">
    <location>
        <begin position="119"/>
        <end position="148"/>
    </location>
</feature>
<keyword evidence="4" id="KW-1003">Cell membrane</keyword>
<evidence type="ECO:0000256" key="13">
    <source>
        <dbReference type="RuleBase" id="RU362091"/>
    </source>
</evidence>
<keyword evidence="16" id="KW-1185">Reference proteome</keyword>
<comment type="catalytic activity">
    <reaction evidence="12">
        <text>L-proline(in) + Na(+)(in) = L-proline(out) + Na(+)(out)</text>
        <dbReference type="Rhea" id="RHEA:28967"/>
        <dbReference type="ChEBI" id="CHEBI:29101"/>
        <dbReference type="ChEBI" id="CHEBI:60039"/>
    </reaction>
</comment>
<evidence type="ECO:0000313" key="15">
    <source>
        <dbReference type="EMBL" id="AFN74827.1"/>
    </source>
</evidence>
<comment type="subcellular location">
    <subcellularLocation>
        <location evidence="1">Cell membrane</location>
        <topology evidence="1">Multi-pass membrane protein</topology>
    </subcellularLocation>
</comment>
<evidence type="ECO:0000256" key="2">
    <source>
        <dbReference type="ARBA" id="ARBA00006434"/>
    </source>
</evidence>
<dbReference type="HOGENOM" id="CLU_361246_0_0_10"/>
<dbReference type="GO" id="GO:0006814">
    <property type="term" value="P:sodium ion transport"/>
    <property type="evidence" value="ECO:0007669"/>
    <property type="project" value="UniProtKB-KW"/>
</dbReference>
<comment type="similarity">
    <text evidence="2 13">Belongs to the sodium:solute symporter (SSF) (TC 2.A.21) family.</text>
</comment>
<protein>
    <submittedName>
        <fullName evidence="15">Na+/solute symporter</fullName>
    </submittedName>
</protein>
<dbReference type="EMBL" id="CP003557">
    <property type="protein sequence ID" value="AFN74827.1"/>
    <property type="molecule type" value="Genomic_DNA"/>
</dbReference>
<keyword evidence="3" id="KW-0813">Transport</keyword>
<evidence type="ECO:0000256" key="7">
    <source>
        <dbReference type="ARBA" id="ARBA00022989"/>
    </source>
</evidence>
<feature type="transmembrane region" description="Helical" evidence="14">
    <location>
        <begin position="77"/>
        <end position="99"/>
    </location>
</feature>
<dbReference type="PANTHER" id="PTHR48086:SF3">
    <property type="entry name" value="SODIUM_PROLINE SYMPORTER"/>
    <property type="match status" value="1"/>
</dbReference>
<dbReference type="RefSeq" id="WP_014856261.1">
    <property type="nucleotide sequence ID" value="NC_018178.1"/>
</dbReference>
<evidence type="ECO:0000313" key="16">
    <source>
        <dbReference type="Proteomes" id="UP000009011"/>
    </source>
</evidence>
<feature type="transmembrane region" description="Helical" evidence="14">
    <location>
        <begin position="487"/>
        <end position="507"/>
    </location>
</feature>
<organism evidence="15 16">
    <name type="scientific">Melioribacter roseus (strain DSM 23840 / JCM 17771 / VKM B-2668 / P3M-2)</name>
    <dbReference type="NCBI Taxonomy" id="1191523"/>
    <lineage>
        <taxon>Bacteria</taxon>
        <taxon>Pseudomonadati</taxon>
        <taxon>Ignavibacteriota</taxon>
        <taxon>Ignavibacteria</taxon>
        <taxon>Ignavibacteriales</taxon>
        <taxon>Melioribacteraceae</taxon>
        <taxon>Melioribacter</taxon>
    </lineage>
</organism>
<dbReference type="OrthoDB" id="9814523at2"/>
<evidence type="ECO:0000256" key="3">
    <source>
        <dbReference type="ARBA" id="ARBA00022448"/>
    </source>
</evidence>
<feature type="transmembrane region" description="Helical" evidence="14">
    <location>
        <begin position="295"/>
        <end position="312"/>
    </location>
</feature>
<dbReference type="Pfam" id="PF00474">
    <property type="entry name" value="SSF"/>
    <property type="match status" value="1"/>
</dbReference>
<reference evidence="15 16" key="1">
    <citation type="journal article" date="2013" name="PLoS ONE">
        <title>Genomic analysis of Melioribacter roseus, facultatively anaerobic organotrophic bacterium representing a novel deep lineage within Bacteriodetes/Chlorobi group.</title>
        <authorList>
            <person name="Kadnikov V.V."/>
            <person name="Mardanov A.V."/>
            <person name="Podosokorskaya O.A."/>
            <person name="Gavrilov S.N."/>
            <person name="Kublanov I.V."/>
            <person name="Beletsky A.V."/>
            <person name="Bonch-Osmolovskaya E.A."/>
            <person name="Ravin N.V."/>
        </authorList>
    </citation>
    <scope>NUCLEOTIDE SEQUENCE [LARGE SCALE GENOMIC DNA]</scope>
    <source>
        <strain evidence="16">JCM 17771 / P3M-2</strain>
    </source>
</reference>
<dbReference type="PANTHER" id="PTHR48086">
    <property type="entry name" value="SODIUM/PROLINE SYMPORTER-RELATED"/>
    <property type="match status" value="1"/>
</dbReference>
<evidence type="ECO:0000256" key="14">
    <source>
        <dbReference type="SAM" id="Phobius"/>
    </source>
</evidence>
<dbReference type="InterPro" id="IPR001734">
    <property type="entry name" value="Na/solute_symporter"/>
</dbReference>
<dbReference type="PATRIC" id="fig|1191523.3.peg.1689"/>